<dbReference type="GO" id="GO:0015074">
    <property type="term" value="P:DNA integration"/>
    <property type="evidence" value="ECO:0007669"/>
    <property type="project" value="InterPro"/>
</dbReference>
<feature type="domain" description="Integrase catalytic" evidence="1">
    <location>
        <begin position="12"/>
        <end position="50"/>
    </location>
</feature>
<dbReference type="PANTHER" id="PTHR47515:SF1">
    <property type="entry name" value="BLR2054 PROTEIN"/>
    <property type="match status" value="1"/>
</dbReference>
<evidence type="ECO:0000259" key="1">
    <source>
        <dbReference type="Pfam" id="PF13683"/>
    </source>
</evidence>
<keyword evidence="3" id="KW-1185">Reference proteome</keyword>
<dbReference type="AlphaFoldDB" id="A0A485A838"/>
<accession>A0A485A838</accession>
<dbReference type="PANTHER" id="PTHR47515">
    <property type="entry name" value="LOW CALCIUM RESPONSE LOCUS PROTEIN T"/>
    <property type="match status" value="1"/>
</dbReference>
<protein>
    <recommendedName>
        <fullName evidence="1">Integrase catalytic domain-containing protein</fullName>
    </recommendedName>
</protein>
<sequence>MVWSCDLSSQVSQTQNRFIESFNGRFRDECLNEHWFSDIVDARKVNNDWAAGL</sequence>
<proteinExistence type="predicted"/>
<dbReference type="InterPro" id="IPR001584">
    <property type="entry name" value="Integrase_cat-core"/>
</dbReference>
<name>A0A485A838_KLUCR</name>
<dbReference type="EMBL" id="CAADJD010000004">
    <property type="protein sequence ID" value="VFS55908.1"/>
    <property type="molecule type" value="Genomic_DNA"/>
</dbReference>
<organism evidence="2 3">
    <name type="scientific">Kluyvera cryocrescens</name>
    <name type="common">Kluyvera citrophila</name>
    <dbReference type="NCBI Taxonomy" id="580"/>
    <lineage>
        <taxon>Bacteria</taxon>
        <taxon>Pseudomonadati</taxon>
        <taxon>Pseudomonadota</taxon>
        <taxon>Gammaproteobacteria</taxon>
        <taxon>Enterobacterales</taxon>
        <taxon>Enterobacteriaceae</taxon>
        <taxon>Kluyvera</taxon>
    </lineage>
</organism>
<gene>
    <name evidence="2" type="ORF">NCTC12993_00287</name>
</gene>
<dbReference type="Proteomes" id="UP000401081">
    <property type="component" value="Unassembled WGS sequence"/>
</dbReference>
<evidence type="ECO:0000313" key="2">
    <source>
        <dbReference type="EMBL" id="VFS55908.1"/>
    </source>
</evidence>
<reference evidence="2 3" key="1">
    <citation type="submission" date="2019-03" db="EMBL/GenBank/DDBJ databases">
        <authorList>
            <consortium name="Pathogen Informatics"/>
        </authorList>
    </citation>
    <scope>NUCLEOTIDE SEQUENCE [LARGE SCALE GENOMIC DNA]</scope>
    <source>
        <strain evidence="2 3">NCTC12993</strain>
    </source>
</reference>
<dbReference type="Pfam" id="PF13683">
    <property type="entry name" value="rve_3"/>
    <property type="match status" value="1"/>
</dbReference>
<evidence type="ECO:0000313" key="3">
    <source>
        <dbReference type="Proteomes" id="UP000401081"/>
    </source>
</evidence>